<evidence type="ECO:0000313" key="1">
    <source>
        <dbReference type="EMBL" id="GFB07762.1"/>
    </source>
</evidence>
<accession>A0A699KV66</accession>
<sequence length="44" mass="4545">LPGAGLWWGSVRKNMGSRGRVVEWTGVEGSSGKGAGEITSLGEQ</sequence>
<dbReference type="EMBL" id="BKCJ010547172">
    <property type="protein sequence ID" value="GFB07762.1"/>
    <property type="molecule type" value="Genomic_DNA"/>
</dbReference>
<protein>
    <submittedName>
        <fullName evidence="1">Uncharacterized protein</fullName>
    </submittedName>
</protein>
<feature type="non-terminal residue" evidence="1">
    <location>
        <position position="1"/>
    </location>
</feature>
<proteinExistence type="predicted"/>
<name>A0A699KV66_TANCI</name>
<gene>
    <name evidence="1" type="ORF">Tci_679733</name>
</gene>
<dbReference type="AlphaFoldDB" id="A0A699KV66"/>
<comment type="caution">
    <text evidence="1">The sequence shown here is derived from an EMBL/GenBank/DDBJ whole genome shotgun (WGS) entry which is preliminary data.</text>
</comment>
<organism evidence="1">
    <name type="scientific">Tanacetum cinerariifolium</name>
    <name type="common">Dalmatian daisy</name>
    <name type="synonym">Chrysanthemum cinerariifolium</name>
    <dbReference type="NCBI Taxonomy" id="118510"/>
    <lineage>
        <taxon>Eukaryota</taxon>
        <taxon>Viridiplantae</taxon>
        <taxon>Streptophyta</taxon>
        <taxon>Embryophyta</taxon>
        <taxon>Tracheophyta</taxon>
        <taxon>Spermatophyta</taxon>
        <taxon>Magnoliopsida</taxon>
        <taxon>eudicotyledons</taxon>
        <taxon>Gunneridae</taxon>
        <taxon>Pentapetalae</taxon>
        <taxon>asterids</taxon>
        <taxon>campanulids</taxon>
        <taxon>Asterales</taxon>
        <taxon>Asteraceae</taxon>
        <taxon>Asteroideae</taxon>
        <taxon>Anthemideae</taxon>
        <taxon>Anthemidinae</taxon>
        <taxon>Tanacetum</taxon>
    </lineage>
</organism>
<reference evidence="1" key="1">
    <citation type="journal article" date="2019" name="Sci. Rep.">
        <title>Draft genome of Tanacetum cinerariifolium, the natural source of mosquito coil.</title>
        <authorList>
            <person name="Yamashiro T."/>
            <person name="Shiraishi A."/>
            <person name="Satake H."/>
            <person name="Nakayama K."/>
        </authorList>
    </citation>
    <scope>NUCLEOTIDE SEQUENCE</scope>
</reference>